<evidence type="ECO:0000259" key="1">
    <source>
        <dbReference type="Pfam" id="PF12680"/>
    </source>
</evidence>
<sequence>MIMQTIETMLRRFSNAWATFDTEVILNAVTDDVRFGMANSDDVIKGKAAFADWLNNMDCGDGGKATITHHQFLLDGNRAMLTGDLEVSCELGSERFAFCDVYELDGEKIKKLTAYLTKYGESMACPSAGD</sequence>
<keyword evidence="3" id="KW-1185">Reference proteome</keyword>
<comment type="caution">
    <text evidence="2">The sequence shown here is derived from an EMBL/GenBank/DDBJ whole genome shotgun (WGS) entry which is preliminary data.</text>
</comment>
<evidence type="ECO:0000313" key="3">
    <source>
        <dbReference type="Proteomes" id="UP000287649"/>
    </source>
</evidence>
<protein>
    <recommendedName>
        <fullName evidence="1">SnoaL-like domain-containing protein</fullName>
    </recommendedName>
</protein>
<accession>A0A432Y6R9</accession>
<dbReference type="Pfam" id="PF12680">
    <property type="entry name" value="SnoaL_2"/>
    <property type="match status" value="1"/>
</dbReference>
<organism evidence="2 3">
    <name type="scientific">Pseudidiomarina homiensis</name>
    <dbReference type="NCBI Taxonomy" id="364198"/>
    <lineage>
        <taxon>Bacteria</taxon>
        <taxon>Pseudomonadati</taxon>
        <taxon>Pseudomonadota</taxon>
        <taxon>Gammaproteobacteria</taxon>
        <taxon>Alteromonadales</taxon>
        <taxon>Idiomarinaceae</taxon>
        <taxon>Pseudidiomarina</taxon>
    </lineage>
</organism>
<evidence type="ECO:0000313" key="2">
    <source>
        <dbReference type="EMBL" id="RUO56664.1"/>
    </source>
</evidence>
<dbReference type="SUPFAM" id="SSF54427">
    <property type="entry name" value="NTF2-like"/>
    <property type="match status" value="1"/>
</dbReference>
<dbReference type="Proteomes" id="UP000287649">
    <property type="component" value="Unassembled WGS sequence"/>
</dbReference>
<gene>
    <name evidence="2" type="ORF">CWI70_08015</name>
</gene>
<feature type="domain" description="SnoaL-like" evidence="1">
    <location>
        <begin position="11"/>
        <end position="110"/>
    </location>
</feature>
<proteinExistence type="predicted"/>
<dbReference type="InterPro" id="IPR037401">
    <property type="entry name" value="SnoaL-like"/>
</dbReference>
<dbReference type="EMBL" id="PIPX01000001">
    <property type="protein sequence ID" value="RUO56664.1"/>
    <property type="molecule type" value="Genomic_DNA"/>
</dbReference>
<dbReference type="InterPro" id="IPR032710">
    <property type="entry name" value="NTF2-like_dom_sf"/>
</dbReference>
<reference evidence="3" key="1">
    <citation type="journal article" date="2018" name="Front. Microbiol.">
        <title>Genome-Based Analysis Reveals the Taxonomy and Diversity of the Family Idiomarinaceae.</title>
        <authorList>
            <person name="Liu Y."/>
            <person name="Lai Q."/>
            <person name="Shao Z."/>
        </authorList>
    </citation>
    <scope>NUCLEOTIDE SEQUENCE [LARGE SCALE GENOMIC DNA]</scope>
    <source>
        <strain evidence="3">PO-M2</strain>
    </source>
</reference>
<dbReference type="AlphaFoldDB" id="A0A432Y6R9"/>
<dbReference type="Gene3D" id="3.10.450.50">
    <property type="match status" value="1"/>
</dbReference>
<name>A0A432Y6R9_9GAMM</name>